<feature type="domain" description="Fe-containing alcohol dehydrogenase-like C-terminal" evidence="6">
    <location>
        <begin position="195"/>
        <end position="284"/>
    </location>
</feature>
<dbReference type="InterPro" id="IPR056798">
    <property type="entry name" value="ADH_Fe_C"/>
</dbReference>
<evidence type="ECO:0000256" key="4">
    <source>
        <dbReference type="ARBA" id="ARBA00023027"/>
    </source>
</evidence>
<comment type="cofactor">
    <cofactor evidence="1">
        <name>Fe cation</name>
        <dbReference type="ChEBI" id="CHEBI:24875"/>
    </cofactor>
</comment>
<feature type="non-terminal residue" evidence="7">
    <location>
        <position position="285"/>
    </location>
</feature>
<dbReference type="InterPro" id="IPR001670">
    <property type="entry name" value="ADH_Fe/GldA"/>
</dbReference>
<keyword evidence="4" id="KW-0520">NAD</keyword>
<keyword evidence="3" id="KW-0560">Oxidoreductase</keyword>
<evidence type="ECO:0000256" key="3">
    <source>
        <dbReference type="ARBA" id="ARBA00023002"/>
    </source>
</evidence>
<dbReference type="PROSITE" id="PS00913">
    <property type="entry name" value="ADH_IRON_1"/>
    <property type="match status" value="1"/>
</dbReference>
<dbReference type="InterPro" id="IPR039697">
    <property type="entry name" value="Alcohol_dehydrogenase_Fe"/>
</dbReference>
<evidence type="ECO:0000313" key="8">
    <source>
        <dbReference type="Proteomes" id="UP000075420"/>
    </source>
</evidence>
<evidence type="ECO:0000259" key="5">
    <source>
        <dbReference type="Pfam" id="PF00465"/>
    </source>
</evidence>
<evidence type="ECO:0000256" key="1">
    <source>
        <dbReference type="ARBA" id="ARBA00001962"/>
    </source>
</evidence>
<evidence type="ECO:0000256" key="2">
    <source>
        <dbReference type="ARBA" id="ARBA00007358"/>
    </source>
</evidence>
<comment type="caution">
    <text evidence="7">The sequence shown here is derived from an EMBL/GenBank/DDBJ whole genome shotgun (WGS) entry which is preliminary data.</text>
</comment>
<dbReference type="PANTHER" id="PTHR11496:SF102">
    <property type="entry name" value="ALCOHOL DEHYDROGENASE 4"/>
    <property type="match status" value="1"/>
</dbReference>
<dbReference type="EMBL" id="JELY01003414">
    <property type="protein sequence ID" value="KYF49075.1"/>
    <property type="molecule type" value="Genomic_DNA"/>
</dbReference>
<sequence>MIMSQFTVWSFPTRILFGAGVVAQTGAEARRLGASRALIVTDKGVVRSGLLEPVAASLKKEGVEVAVFDDVLGNPVEKNVHDGVAAFRDARADLVVALGGGSPLDVGKLVRLGVNHTRPLVDYDDATGGDRFITPDVPPMLAVPTTAGTGSEVGRSGVVTLDVNHRKTVIFSPYLLANAALLDPEMTRSMPAFLTAATGFDALTHCVEAYVSKGDHPMADGIALEGIRLAAAHLERAVTHGNDLEARGGMMKAAMMGAVAFQKGLGACHSLAHPLSSECGLHHGL</sequence>
<dbReference type="GO" id="GO:0046872">
    <property type="term" value="F:metal ion binding"/>
    <property type="evidence" value="ECO:0007669"/>
    <property type="project" value="InterPro"/>
</dbReference>
<protein>
    <submittedName>
        <fullName evidence="7">Alcohol dehydrogenase</fullName>
    </submittedName>
</protein>
<dbReference type="Gene3D" id="3.40.50.1970">
    <property type="match status" value="1"/>
</dbReference>
<dbReference type="SUPFAM" id="SSF56796">
    <property type="entry name" value="Dehydroquinate synthase-like"/>
    <property type="match status" value="1"/>
</dbReference>
<name>A0A150P1P6_SORCE</name>
<proteinExistence type="inferred from homology"/>
<comment type="similarity">
    <text evidence="2">Belongs to the iron-containing alcohol dehydrogenase family.</text>
</comment>
<dbReference type="AlphaFoldDB" id="A0A150P1P6"/>
<accession>A0A150P1P6</accession>
<evidence type="ECO:0000259" key="6">
    <source>
        <dbReference type="Pfam" id="PF25137"/>
    </source>
</evidence>
<dbReference type="Proteomes" id="UP000075420">
    <property type="component" value="Unassembled WGS sequence"/>
</dbReference>
<gene>
    <name evidence="7" type="ORF">BE08_05635</name>
</gene>
<dbReference type="GO" id="GO:0004022">
    <property type="term" value="F:alcohol dehydrogenase (NAD+) activity"/>
    <property type="evidence" value="ECO:0007669"/>
    <property type="project" value="TreeGrafter"/>
</dbReference>
<dbReference type="Pfam" id="PF25137">
    <property type="entry name" value="ADH_Fe_C"/>
    <property type="match status" value="1"/>
</dbReference>
<reference evidence="7 8" key="1">
    <citation type="submission" date="2014-02" db="EMBL/GenBank/DDBJ databases">
        <title>The small core and large imbalanced accessory genome model reveals a collaborative survival strategy of Sorangium cellulosum strains in nature.</title>
        <authorList>
            <person name="Han K."/>
            <person name="Peng R."/>
            <person name="Blom J."/>
            <person name="Li Y.-Z."/>
        </authorList>
    </citation>
    <scope>NUCLEOTIDE SEQUENCE [LARGE SCALE GENOMIC DNA]</scope>
    <source>
        <strain evidence="7 8">So0157-25</strain>
    </source>
</reference>
<dbReference type="Pfam" id="PF00465">
    <property type="entry name" value="Fe-ADH"/>
    <property type="match status" value="1"/>
</dbReference>
<organism evidence="7 8">
    <name type="scientific">Sorangium cellulosum</name>
    <name type="common">Polyangium cellulosum</name>
    <dbReference type="NCBI Taxonomy" id="56"/>
    <lineage>
        <taxon>Bacteria</taxon>
        <taxon>Pseudomonadati</taxon>
        <taxon>Myxococcota</taxon>
        <taxon>Polyangia</taxon>
        <taxon>Polyangiales</taxon>
        <taxon>Polyangiaceae</taxon>
        <taxon>Sorangium</taxon>
    </lineage>
</organism>
<dbReference type="PANTHER" id="PTHR11496">
    <property type="entry name" value="ALCOHOL DEHYDROGENASE"/>
    <property type="match status" value="1"/>
</dbReference>
<dbReference type="InterPro" id="IPR018211">
    <property type="entry name" value="ADH_Fe_CS"/>
</dbReference>
<dbReference type="Gene3D" id="1.20.1090.10">
    <property type="entry name" value="Dehydroquinate synthase-like - alpha domain"/>
    <property type="match status" value="1"/>
</dbReference>
<evidence type="ECO:0000313" key="7">
    <source>
        <dbReference type="EMBL" id="KYF49075.1"/>
    </source>
</evidence>
<feature type="domain" description="Alcohol dehydrogenase iron-type/glycerol dehydrogenase GldA" evidence="5">
    <location>
        <begin position="12"/>
        <end position="184"/>
    </location>
</feature>
<dbReference type="FunFam" id="3.40.50.1970:FF:000003">
    <property type="entry name" value="Alcohol dehydrogenase, iron-containing"/>
    <property type="match status" value="1"/>
</dbReference>
<dbReference type="CDD" id="cd14861">
    <property type="entry name" value="Fe-ADH-like"/>
    <property type="match status" value="1"/>
</dbReference>